<dbReference type="EMBL" id="LDOU01000035">
    <property type="protein sequence ID" value="KLV04343.1"/>
    <property type="molecule type" value="Genomic_DNA"/>
</dbReference>
<keyword evidence="2" id="KW-1185">Reference proteome</keyword>
<protein>
    <submittedName>
        <fullName evidence="1">Uncharacterized protein</fullName>
    </submittedName>
</protein>
<organism evidence="1 2">
    <name type="scientific">Photobacterium ganghwense</name>
    <dbReference type="NCBI Taxonomy" id="320778"/>
    <lineage>
        <taxon>Bacteria</taxon>
        <taxon>Pseudomonadati</taxon>
        <taxon>Pseudomonadota</taxon>
        <taxon>Gammaproteobacteria</taxon>
        <taxon>Vibrionales</taxon>
        <taxon>Vibrionaceae</taxon>
        <taxon>Photobacterium</taxon>
    </lineage>
</organism>
<dbReference type="GO" id="GO:0003677">
    <property type="term" value="F:DNA binding"/>
    <property type="evidence" value="ECO:0007669"/>
    <property type="project" value="InterPro"/>
</dbReference>
<reference evidence="1 2" key="1">
    <citation type="submission" date="2015-05" db="EMBL/GenBank/DDBJ databases">
        <title>Photobacterium galathea sp. nov.</title>
        <authorList>
            <person name="Machado H."/>
            <person name="Gram L."/>
        </authorList>
    </citation>
    <scope>NUCLEOTIDE SEQUENCE [LARGE SCALE GENOMIC DNA]</scope>
    <source>
        <strain evidence="1 2">DSM 22954</strain>
    </source>
</reference>
<dbReference type="RefSeq" id="WP_047887831.1">
    <property type="nucleotide sequence ID" value="NZ_CP071325.1"/>
</dbReference>
<sequence>MNKEYRESSFYRAIHHQAKSVGIENIFHQIKDRSGKKLSARTFSNKLNPSQEAHQLTVQELMLMLEVLQEDEKHVYILEEMLRVFGMKCKRHNSEESYDITYRNVLHAWMDWDKERGDVQQEIRDALVDGKVSANELEEIKKEMDQDISAMTNLRDMLEFACSQNLTIK</sequence>
<dbReference type="InterPro" id="IPR009679">
    <property type="entry name" value="Phage_186_CII-like"/>
</dbReference>
<evidence type="ECO:0000313" key="2">
    <source>
        <dbReference type="Proteomes" id="UP000035909"/>
    </source>
</evidence>
<dbReference type="PATRIC" id="fig|320778.3.peg.5175"/>
<dbReference type="AlphaFoldDB" id="A0A0J1GXF2"/>
<name>A0A0J1GXF2_9GAMM</name>
<dbReference type="Proteomes" id="UP000035909">
    <property type="component" value="Unassembled WGS sequence"/>
</dbReference>
<gene>
    <name evidence="1" type="ORF">ABT57_24205</name>
</gene>
<accession>A0A0J1GXF2</accession>
<dbReference type="Pfam" id="PF06892">
    <property type="entry name" value="Phage_CP76"/>
    <property type="match status" value="1"/>
</dbReference>
<evidence type="ECO:0000313" key="1">
    <source>
        <dbReference type="EMBL" id="KLV04343.1"/>
    </source>
</evidence>
<comment type="caution">
    <text evidence="1">The sequence shown here is derived from an EMBL/GenBank/DDBJ whole genome shotgun (WGS) entry which is preliminary data.</text>
</comment>
<proteinExistence type="predicted"/>